<evidence type="ECO:0000256" key="5">
    <source>
        <dbReference type="SAM" id="Phobius"/>
    </source>
</evidence>
<sequence length="120" mass="12805">MNLPIQTFTGATVLENVLVWLAAAAFLVGAIVNASGHPKIRAGFVQLGFPFWWCWVTSALELVTALLLITAGTRYIGVGLGACIMLAAIASIVRIRNYRELPPPMLFLLLLILAGLSGLA</sequence>
<evidence type="ECO:0000256" key="3">
    <source>
        <dbReference type="ARBA" id="ARBA00022989"/>
    </source>
</evidence>
<keyword evidence="4 5" id="KW-0472">Membrane</keyword>
<feature type="transmembrane region" description="Helical" evidence="5">
    <location>
        <begin position="17"/>
        <end position="35"/>
    </location>
</feature>
<dbReference type="Proteomes" id="UP000199205">
    <property type="component" value="Unassembled WGS sequence"/>
</dbReference>
<evidence type="ECO:0000256" key="2">
    <source>
        <dbReference type="ARBA" id="ARBA00022692"/>
    </source>
</evidence>
<evidence type="ECO:0000313" key="6">
    <source>
        <dbReference type="EMBL" id="SCB09634.1"/>
    </source>
</evidence>
<evidence type="ECO:0000256" key="1">
    <source>
        <dbReference type="ARBA" id="ARBA00004141"/>
    </source>
</evidence>
<reference evidence="6 7" key="1">
    <citation type="submission" date="2016-08" db="EMBL/GenBank/DDBJ databases">
        <authorList>
            <person name="Seilhamer J.J."/>
        </authorList>
    </citation>
    <scope>NUCLEOTIDE SEQUENCE [LARGE SCALE GENOMIC DNA]</scope>
    <source>
        <strain evidence="6 7">P1-7</strain>
    </source>
</reference>
<dbReference type="EMBL" id="FMAF01000001">
    <property type="protein sequence ID" value="SCB09634.1"/>
    <property type="molecule type" value="Genomic_DNA"/>
</dbReference>
<dbReference type="AlphaFoldDB" id="A0A1C3U2F0"/>
<feature type="transmembrane region" description="Helical" evidence="5">
    <location>
        <begin position="101"/>
        <end position="119"/>
    </location>
</feature>
<accession>A0A1C3U2F0</accession>
<name>A0A1C3U2F0_9HYPH</name>
<keyword evidence="3 5" id="KW-1133">Transmembrane helix</keyword>
<protein>
    <submittedName>
        <fullName evidence="6">DoxX-like family protein</fullName>
    </submittedName>
</protein>
<proteinExistence type="predicted"/>
<comment type="subcellular location">
    <subcellularLocation>
        <location evidence="1">Membrane</location>
        <topology evidence="1">Multi-pass membrane protein</topology>
    </subcellularLocation>
</comment>
<feature type="transmembrane region" description="Helical" evidence="5">
    <location>
        <begin position="75"/>
        <end position="94"/>
    </location>
</feature>
<dbReference type="Pfam" id="PF13564">
    <property type="entry name" value="DoxX_2"/>
    <property type="match status" value="1"/>
</dbReference>
<dbReference type="RefSeq" id="WP_047560565.1">
    <property type="nucleotide sequence ID" value="NZ_FMAF01000001.1"/>
</dbReference>
<dbReference type="InterPro" id="IPR032808">
    <property type="entry name" value="DoxX"/>
</dbReference>
<dbReference type="GO" id="GO:0016020">
    <property type="term" value="C:membrane"/>
    <property type="evidence" value="ECO:0007669"/>
    <property type="project" value="UniProtKB-SubCell"/>
</dbReference>
<evidence type="ECO:0000313" key="7">
    <source>
        <dbReference type="Proteomes" id="UP000199205"/>
    </source>
</evidence>
<organism evidence="6 7">
    <name type="scientific">Rhizobium lusitanum</name>
    <dbReference type="NCBI Taxonomy" id="293958"/>
    <lineage>
        <taxon>Bacteria</taxon>
        <taxon>Pseudomonadati</taxon>
        <taxon>Pseudomonadota</taxon>
        <taxon>Alphaproteobacteria</taxon>
        <taxon>Hyphomicrobiales</taxon>
        <taxon>Rhizobiaceae</taxon>
        <taxon>Rhizobium/Agrobacterium group</taxon>
        <taxon>Rhizobium</taxon>
    </lineage>
</organism>
<keyword evidence="2 5" id="KW-0812">Transmembrane</keyword>
<gene>
    <name evidence="6" type="ORF">GA0061101_101383</name>
</gene>
<evidence type="ECO:0000256" key="4">
    <source>
        <dbReference type="ARBA" id="ARBA00023136"/>
    </source>
</evidence>
<dbReference type="OrthoDB" id="7595779at2"/>
<feature type="transmembrane region" description="Helical" evidence="5">
    <location>
        <begin position="47"/>
        <end position="69"/>
    </location>
</feature>